<protein>
    <submittedName>
        <fullName evidence="2">Amidohydrolase</fullName>
    </submittedName>
</protein>
<dbReference type="OrthoDB" id="9771932at2"/>
<dbReference type="Proteomes" id="UP000260680">
    <property type="component" value="Unassembled WGS sequence"/>
</dbReference>
<dbReference type="InterPro" id="IPR006680">
    <property type="entry name" value="Amidohydro-rel"/>
</dbReference>
<accession>A0A3E2NC58</accession>
<dbReference type="Gene3D" id="3.20.20.140">
    <property type="entry name" value="Metal-dependent hydrolases"/>
    <property type="match status" value="1"/>
</dbReference>
<dbReference type="SUPFAM" id="SSF51556">
    <property type="entry name" value="Metallo-dependent hydrolases"/>
    <property type="match status" value="1"/>
</dbReference>
<dbReference type="EMBL" id="QOHO01000032">
    <property type="protein sequence ID" value="RFZ78598.1"/>
    <property type="molecule type" value="Genomic_DNA"/>
</dbReference>
<feature type="domain" description="Amidohydrolase-related" evidence="1">
    <location>
        <begin position="10"/>
        <end position="263"/>
    </location>
</feature>
<organism evidence="2 3">
    <name type="scientific">Lacrimispora amygdalina</name>
    <dbReference type="NCBI Taxonomy" id="253257"/>
    <lineage>
        <taxon>Bacteria</taxon>
        <taxon>Bacillati</taxon>
        <taxon>Bacillota</taxon>
        <taxon>Clostridia</taxon>
        <taxon>Lachnospirales</taxon>
        <taxon>Lachnospiraceae</taxon>
        <taxon>Lacrimispora</taxon>
    </lineage>
</organism>
<dbReference type="RefSeq" id="WP_117417260.1">
    <property type="nucleotide sequence ID" value="NZ_QOHO01000032.1"/>
</dbReference>
<dbReference type="GO" id="GO:0016787">
    <property type="term" value="F:hydrolase activity"/>
    <property type="evidence" value="ECO:0007669"/>
    <property type="project" value="InterPro"/>
</dbReference>
<dbReference type="AlphaFoldDB" id="A0A3E2NC58"/>
<sequence>MISEYGNKIIDSHVHMGTYGLYEIKIEDLAKEMDRSGVEQAVISDIGLNSLDEHGGERFPDTDTITLNSRSLEIISEYGDRFLLLFWIRPLFDRNEEQLIRFLYENRERIGGLKVHPKTAGVPFSSAEYSPYIEICRRQKMPFCIHTQGDGYCNMEYVYEAAVKNPDVTFVAVHMDLGGDRERAGDFIARCPNLYGDTTLVSKEEVGKAIEKCGPEKILFGTDALAFGRDSYDRYDGFYDSVLENFGRAGAEKVFYKNARKLFWKEKYEQQFDLS</sequence>
<proteinExistence type="predicted"/>
<dbReference type="Pfam" id="PF04909">
    <property type="entry name" value="Amidohydro_2"/>
    <property type="match status" value="1"/>
</dbReference>
<comment type="caution">
    <text evidence="2">The sequence shown here is derived from an EMBL/GenBank/DDBJ whole genome shotgun (WGS) entry which is preliminary data.</text>
</comment>
<name>A0A3E2NC58_9FIRM</name>
<dbReference type="InterPro" id="IPR032466">
    <property type="entry name" value="Metal_Hydrolase"/>
</dbReference>
<evidence type="ECO:0000313" key="3">
    <source>
        <dbReference type="Proteomes" id="UP000260680"/>
    </source>
</evidence>
<reference evidence="2 3" key="1">
    <citation type="submission" date="2018-07" db="EMBL/GenBank/DDBJ databases">
        <title>New species, Clostridium PI-S10-A1B.</title>
        <authorList>
            <person name="Krishna G."/>
            <person name="Summeta K."/>
            <person name="Shikha S."/>
            <person name="Prabhu P.B."/>
            <person name="Suresh K."/>
        </authorList>
    </citation>
    <scope>NUCLEOTIDE SEQUENCE [LARGE SCALE GENOMIC DNA]</scope>
    <source>
        <strain evidence="2 3">PI-S10-A1B</strain>
    </source>
</reference>
<evidence type="ECO:0000259" key="1">
    <source>
        <dbReference type="Pfam" id="PF04909"/>
    </source>
</evidence>
<evidence type="ECO:0000313" key="2">
    <source>
        <dbReference type="EMBL" id="RFZ78598.1"/>
    </source>
</evidence>
<gene>
    <name evidence="2" type="ORF">DS742_12035</name>
</gene>